<dbReference type="RefSeq" id="WP_146532820.1">
    <property type="nucleotide sequence ID" value="NZ_SJPX01000001.1"/>
</dbReference>
<accession>A0A5C6FCJ1</accession>
<dbReference type="Pfam" id="PF00404">
    <property type="entry name" value="Dockerin_1"/>
    <property type="match status" value="1"/>
</dbReference>
<keyword evidence="2" id="KW-1185">Reference proteome</keyword>
<proteinExistence type="predicted"/>
<dbReference type="EMBL" id="SJPX01000001">
    <property type="protein sequence ID" value="TWU58024.1"/>
    <property type="molecule type" value="Genomic_DNA"/>
</dbReference>
<dbReference type="GO" id="GO:0004553">
    <property type="term" value="F:hydrolase activity, hydrolyzing O-glycosyl compounds"/>
    <property type="evidence" value="ECO:0007669"/>
    <property type="project" value="InterPro"/>
</dbReference>
<dbReference type="SUPFAM" id="SSF63446">
    <property type="entry name" value="Type I dockerin domain"/>
    <property type="match status" value="1"/>
</dbReference>
<dbReference type="AlphaFoldDB" id="A0A5C6FCJ1"/>
<gene>
    <name evidence="1" type="ORF">Poly59_09330</name>
</gene>
<dbReference type="Proteomes" id="UP000317977">
    <property type="component" value="Unassembled WGS sequence"/>
</dbReference>
<protein>
    <submittedName>
        <fullName evidence="1">Dockerin type I repeat protein</fullName>
    </submittedName>
</protein>
<reference evidence="1 2" key="1">
    <citation type="submission" date="2019-02" db="EMBL/GenBank/DDBJ databases">
        <title>Deep-cultivation of Planctomycetes and their phenomic and genomic characterization uncovers novel biology.</title>
        <authorList>
            <person name="Wiegand S."/>
            <person name="Jogler M."/>
            <person name="Boedeker C."/>
            <person name="Pinto D."/>
            <person name="Vollmers J."/>
            <person name="Rivas-Marin E."/>
            <person name="Kohn T."/>
            <person name="Peeters S.H."/>
            <person name="Heuer A."/>
            <person name="Rast P."/>
            <person name="Oberbeckmann S."/>
            <person name="Bunk B."/>
            <person name="Jeske O."/>
            <person name="Meyerdierks A."/>
            <person name="Storesund J.E."/>
            <person name="Kallscheuer N."/>
            <person name="Luecker S."/>
            <person name="Lage O.M."/>
            <person name="Pohl T."/>
            <person name="Merkel B.J."/>
            <person name="Hornburger P."/>
            <person name="Mueller R.-W."/>
            <person name="Bruemmer F."/>
            <person name="Labrenz M."/>
            <person name="Spormann A.M."/>
            <person name="Op Den Camp H."/>
            <person name="Overmann J."/>
            <person name="Amann R."/>
            <person name="Jetten M.S.M."/>
            <person name="Mascher T."/>
            <person name="Medema M.H."/>
            <person name="Devos D.P."/>
            <person name="Kaster A.-K."/>
            <person name="Ovreas L."/>
            <person name="Rohde M."/>
            <person name="Galperin M.Y."/>
            <person name="Jogler C."/>
        </authorList>
    </citation>
    <scope>NUCLEOTIDE SEQUENCE [LARGE SCALE GENOMIC DNA]</scope>
    <source>
        <strain evidence="1 2">Poly59</strain>
    </source>
</reference>
<evidence type="ECO:0000313" key="1">
    <source>
        <dbReference type="EMBL" id="TWU58024.1"/>
    </source>
</evidence>
<dbReference type="GO" id="GO:0000272">
    <property type="term" value="P:polysaccharide catabolic process"/>
    <property type="evidence" value="ECO:0007669"/>
    <property type="project" value="InterPro"/>
</dbReference>
<dbReference type="OrthoDB" id="290542at2"/>
<sequence>MRQHPSRRSNRRTRFEPLEERRLLAADPFGTNQLQPLDVSRDGQVSALDALQVINALGRSSQPGIADPTANPGTFVDVNNDGSGTPLDALMVINALGRKGAIIAATLPVDSAPIGDADLGFDLLTNDYAINLNVSIGGVENTLVTISIDGGQAEDITDAFSDNRAHLSKENIDAIFGGPLSDGDHPVVIQFGDNPANRLEFVLTVDREVPELVDVYPKRSVLVGDRSVEVEMGTSVDELFLDSEAVVLIDTSDSSKQFRPSSITPHSESSTLRFNFDQDVPAGDYELVVDQARISTPAGNAVGSDTVRAPLRFLRATAIWDNPEGGSWDDPENWKLGRVPGEFDAVLIDVPEGVVVEGPAAAVTTIEHLALHGILESRSNIQARTISVERGVLRINSGGSVSDVLYTSRTGLGAVSAVQMNVENVVFDLPVGLDAGNSLRVTGGLEINHELRIAGVPTNSVPAEVTFVDGQDVTGRGKIVFAGSGTDLNKITAAGSGVVKFADTLTIVGSDATISGSTTNRIDLEARVFDDGRDGDRKILLKNLGSSDSVLALNLDTPEGLVQIDAPSDHVILNRRTSPLEFNSSVPLQRVILRSPSLVTSHLSFQDQVTLESDMTIRSVAGALSRINLLGSVNVDGFGDIVFDGQPTDEFSQRIETGSVTGQPLPQTASIGPGITIRGNAGLLRTRSGVAFDFSGTIIGGPDSNFVLNDVGSVEGFKIDSPWGTVKLDDIQPSKIFGVGDSFVRISDSQVWTTMQLFVPVRIEAGAHLELKGGATINRLITLEGNDLEQAVLELTDGEPFTGNGGVFFAGLASRPYGNYFKADLRGETLDSNLSVGGYNGIFGGSARYNGRISAYDGGTIAVGMIDGGGEAITIGSSGGKVLLYEISNAILNSAGSGDVMVQQFADLGFTSPNTGIDEVSIPKFTNVSLNVPLTVLGSTLFVLESLTVNSTIVLEGREDEVSRLDQRFNSKIIVQDSTDNAATINGTGSILFGDAITTADEHSLVSSNFHNLTIGPEIMLGGKSGRISTGSAQITHQGSIVTDADAVIKLYDVVTRSGELKLEPQNGRVFIARVPENITITGTEGAVAYTEELLLVDATVDIPLVVTKIDLNDGIAVSGISVNGDLTLNSTLRLFAEGTGISFSDPGVPSVDAISYLNGTGTVIMVQFDPDPNDGIGVSSHYITGFDSLTIGAGITIQAGRGVIRVNDSREDLRILGTIEDFNSQLTIGPLADD</sequence>
<dbReference type="InterPro" id="IPR002105">
    <property type="entry name" value="Dockerin_1_rpt"/>
</dbReference>
<dbReference type="InterPro" id="IPR036439">
    <property type="entry name" value="Dockerin_dom_sf"/>
</dbReference>
<evidence type="ECO:0000313" key="2">
    <source>
        <dbReference type="Proteomes" id="UP000317977"/>
    </source>
</evidence>
<comment type="caution">
    <text evidence="1">The sequence shown here is derived from an EMBL/GenBank/DDBJ whole genome shotgun (WGS) entry which is preliminary data.</text>
</comment>
<organism evidence="1 2">
    <name type="scientific">Rubripirellula reticaptiva</name>
    <dbReference type="NCBI Taxonomy" id="2528013"/>
    <lineage>
        <taxon>Bacteria</taxon>
        <taxon>Pseudomonadati</taxon>
        <taxon>Planctomycetota</taxon>
        <taxon>Planctomycetia</taxon>
        <taxon>Pirellulales</taxon>
        <taxon>Pirellulaceae</taxon>
        <taxon>Rubripirellula</taxon>
    </lineage>
</organism>
<name>A0A5C6FCJ1_9BACT</name>